<dbReference type="PANTHER" id="PTHR33710:SF77">
    <property type="entry name" value="DNASE I-LIKE SUPERFAMILY PROTEIN"/>
    <property type="match status" value="1"/>
</dbReference>
<accession>A0A445AV42</accession>
<gene>
    <name evidence="2" type="ORF">Ahy_B01g055099</name>
</gene>
<evidence type="ECO:0000313" key="3">
    <source>
        <dbReference type="Proteomes" id="UP000289738"/>
    </source>
</evidence>
<feature type="region of interest" description="Disordered" evidence="1">
    <location>
        <begin position="56"/>
        <end position="116"/>
    </location>
</feature>
<name>A0A445AV42_ARAHY</name>
<reference evidence="2 3" key="1">
    <citation type="submission" date="2019-01" db="EMBL/GenBank/DDBJ databases">
        <title>Sequencing of cultivated peanut Arachis hypogaea provides insights into genome evolution and oil improvement.</title>
        <authorList>
            <person name="Chen X."/>
        </authorList>
    </citation>
    <scope>NUCLEOTIDE SEQUENCE [LARGE SCALE GENOMIC DNA]</scope>
    <source>
        <strain evidence="3">cv. Fuhuasheng</strain>
        <tissue evidence="2">Leaves</tissue>
    </source>
</reference>
<comment type="caution">
    <text evidence="2">The sequence shown here is derived from an EMBL/GenBank/DDBJ whole genome shotgun (WGS) entry which is preliminary data.</text>
</comment>
<proteinExistence type="predicted"/>
<dbReference type="AlphaFoldDB" id="A0A445AV42"/>
<protein>
    <submittedName>
        <fullName evidence="2">Uncharacterized protein</fullName>
    </submittedName>
</protein>
<organism evidence="2 3">
    <name type="scientific">Arachis hypogaea</name>
    <name type="common">Peanut</name>
    <dbReference type="NCBI Taxonomy" id="3818"/>
    <lineage>
        <taxon>Eukaryota</taxon>
        <taxon>Viridiplantae</taxon>
        <taxon>Streptophyta</taxon>
        <taxon>Embryophyta</taxon>
        <taxon>Tracheophyta</taxon>
        <taxon>Spermatophyta</taxon>
        <taxon>Magnoliopsida</taxon>
        <taxon>eudicotyledons</taxon>
        <taxon>Gunneridae</taxon>
        <taxon>Pentapetalae</taxon>
        <taxon>rosids</taxon>
        <taxon>fabids</taxon>
        <taxon>Fabales</taxon>
        <taxon>Fabaceae</taxon>
        <taxon>Papilionoideae</taxon>
        <taxon>50 kb inversion clade</taxon>
        <taxon>dalbergioids sensu lato</taxon>
        <taxon>Dalbergieae</taxon>
        <taxon>Pterocarpus clade</taxon>
        <taxon>Arachis</taxon>
    </lineage>
</organism>
<dbReference type="PANTHER" id="PTHR33710">
    <property type="entry name" value="BNAC02G09200D PROTEIN"/>
    <property type="match status" value="1"/>
</dbReference>
<dbReference type="EMBL" id="SDMP01000011">
    <property type="protein sequence ID" value="RYR30299.1"/>
    <property type="molecule type" value="Genomic_DNA"/>
</dbReference>
<keyword evidence="3" id="KW-1185">Reference proteome</keyword>
<dbReference type="Proteomes" id="UP000289738">
    <property type="component" value="Chromosome B01"/>
</dbReference>
<sequence length="116" mass="12675">MGYLGSRFTWKGGIRESRKRVFKRLDRGLANPIWRLVNPEAKLEVLTRINSDHHPLCLTTNPDRVDRGMATGPYGGGTCPPPPPPIICPHLRSVPATGNGDPVSAGDRGLHGYPQI</sequence>
<evidence type="ECO:0000256" key="1">
    <source>
        <dbReference type="SAM" id="MobiDB-lite"/>
    </source>
</evidence>
<evidence type="ECO:0000313" key="2">
    <source>
        <dbReference type="EMBL" id="RYR30299.1"/>
    </source>
</evidence>